<organism evidence="3">
    <name type="scientific">Graphocephala atropunctata</name>
    <dbReference type="NCBI Taxonomy" id="36148"/>
    <lineage>
        <taxon>Eukaryota</taxon>
        <taxon>Metazoa</taxon>
        <taxon>Ecdysozoa</taxon>
        <taxon>Arthropoda</taxon>
        <taxon>Hexapoda</taxon>
        <taxon>Insecta</taxon>
        <taxon>Pterygota</taxon>
        <taxon>Neoptera</taxon>
        <taxon>Paraneoptera</taxon>
        <taxon>Hemiptera</taxon>
        <taxon>Auchenorrhyncha</taxon>
        <taxon>Membracoidea</taxon>
        <taxon>Cicadellidae</taxon>
        <taxon>Cicadellinae</taxon>
        <taxon>Cicadellini</taxon>
        <taxon>Graphocephala</taxon>
    </lineage>
</organism>
<sequence>MSKSTVSVRWHKRKPQSSSSQTGQSTAPTLSSYTNLSMDKLTRENRRLRRELRRAKDNVLRKREEIDSLESQVTSIRRSGRVRREKSGQDKEGAMDADYLYSGEVLSRHFSEVIRRHHDVLEQRDREIQELQEALARCRCKGGGERVLSSHDFPSHTSVASERLRRTE</sequence>
<feature type="compositionally biased region" description="Low complexity" evidence="2">
    <location>
        <begin position="16"/>
        <end position="26"/>
    </location>
</feature>
<gene>
    <name evidence="3" type="ORF">g.2662</name>
</gene>
<protein>
    <submittedName>
        <fullName evidence="3">Uncharacterized protein</fullName>
    </submittedName>
</protein>
<evidence type="ECO:0000256" key="2">
    <source>
        <dbReference type="SAM" id="MobiDB-lite"/>
    </source>
</evidence>
<name>A0A1B6MQ58_9HEMI</name>
<dbReference type="EMBL" id="GEBQ01001887">
    <property type="protein sequence ID" value="JAT38090.1"/>
    <property type="molecule type" value="Transcribed_RNA"/>
</dbReference>
<reference evidence="3" key="1">
    <citation type="submission" date="2015-11" db="EMBL/GenBank/DDBJ databases">
        <title>De novo transcriptome assembly of four potential Pierce s Disease insect vectors from Arizona vineyards.</title>
        <authorList>
            <person name="Tassone E.E."/>
        </authorList>
    </citation>
    <scope>NUCLEOTIDE SEQUENCE</scope>
</reference>
<feature type="non-terminal residue" evidence="3">
    <location>
        <position position="168"/>
    </location>
</feature>
<keyword evidence="1" id="KW-0175">Coiled coil</keyword>
<accession>A0A1B6MQ58</accession>
<feature type="compositionally biased region" description="Polar residues" evidence="2">
    <location>
        <begin position="27"/>
        <end position="37"/>
    </location>
</feature>
<evidence type="ECO:0000256" key="1">
    <source>
        <dbReference type="SAM" id="Coils"/>
    </source>
</evidence>
<feature type="region of interest" description="Disordered" evidence="2">
    <location>
        <begin position="1"/>
        <end position="44"/>
    </location>
</feature>
<proteinExistence type="predicted"/>
<evidence type="ECO:0000313" key="3">
    <source>
        <dbReference type="EMBL" id="JAT38090.1"/>
    </source>
</evidence>
<feature type="coiled-coil region" evidence="1">
    <location>
        <begin position="114"/>
        <end position="141"/>
    </location>
</feature>
<feature type="region of interest" description="Disordered" evidence="2">
    <location>
        <begin position="144"/>
        <end position="168"/>
    </location>
</feature>
<dbReference type="AlphaFoldDB" id="A0A1B6MQ58"/>